<name>A0AAE1N114_9FABA</name>
<dbReference type="Proteomes" id="UP001293593">
    <property type="component" value="Unassembled WGS sequence"/>
</dbReference>
<organism evidence="2 3">
    <name type="scientific">Acacia crassicarpa</name>
    <name type="common">northern wattle</name>
    <dbReference type="NCBI Taxonomy" id="499986"/>
    <lineage>
        <taxon>Eukaryota</taxon>
        <taxon>Viridiplantae</taxon>
        <taxon>Streptophyta</taxon>
        <taxon>Embryophyta</taxon>
        <taxon>Tracheophyta</taxon>
        <taxon>Spermatophyta</taxon>
        <taxon>Magnoliopsida</taxon>
        <taxon>eudicotyledons</taxon>
        <taxon>Gunneridae</taxon>
        <taxon>Pentapetalae</taxon>
        <taxon>rosids</taxon>
        <taxon>fabids</taxon>
        <taxon>Fabales</taxon>
        <taxon>Fabaceae</taxon>
        <taxon>Caesalpinioideae</taxon>
        <taxon>mimosoid clade</taxon>
        <taxon>Acacieae</taxon>
        <taxon>Acacia</taxon>
    </lineage>
</organism>
<feature type="region of interest" description="Disordered" evidence="1">
    <location>
        <begin position="1"/>
        <end position="71"/>
    </location>
</feature>
<feature type="compositionally biased region" description="Polar residues" evidence="1">
    <location>
        <begin position="19"/>
        <end position="31"/>
    </location>
</feature>
<keyword evidence="3" id="KW-1185">Reference proteome</keyword>
<evidence type="ECO:0000313" key="2">
    <source>
        <dbReference type="EMBL" id="KAK4280724.1"/>
    </source>
</evidence>
<gene>
    <name evidence="2" type="ORF">QN277_012308</name>
</gene>
<sequence>MGRTRRFPARKASTSSTTPTLQTQNVQPSENLENDIQRVEPQPPKIEGKEDQVSNQSQQQNERPHPDKPKRVCNKYWVVDVKDDQGRIVEERLRIRDVLVLETHKQVVVPWSQENQPVGDGGSLLHGFLGHLACNTNVFPICYDKWPNVPRSYKDNAWEMTIQKKLCLHTDDQYDYCLANMGKNGRIIGGSCAIIIVIKMQVLSKTLKTILKDVNLGSPGLRRSSHVSHDPHCDGPN</sequence>
<dbReference type="AlphaFoldDB" id="A0AAE1N114"/>
<evidence type="ECO:0000313" key="3">
    <source>
        <dbReference type="Proteomes" id="UP001293593"/>
    </source>
</evidence>
<evidence type="ECO:0000256" key="1">
    <source>
        <dbReference type="SAM" id="MobiDB-lite"/>
    </source>
</evidence>
<reference evidence="2" key="1">
    <citation type="submission" date="2023-10" db="EMBL/GenBank/DDBJ databases">
        <title>Chromosome-level genome of the transformable northern wattle, Acacia crassicarpa.</title>
        <authorList>
            <person name="Massaro I."/>
            <person name="Sinha N.R."/>
            <person name="Poethig S."/>
            <person name="Leichty A.R."/>
        </authorList>
    </citation>
    <scope>NUCLEOTIDE SEQUENCE</scope>
    <source>
        <strain evidence="2">Acra3RX</strain>
        <tissue evidence="2">Leaf</tissue>
    </source>
</reference>
<accession>A0AAE1N114</accession>
<comment type="caution">
    <text evidence="2">The sequence shown here is derived from an EMBL/GenBank/DDBJ whole genome shotgun (WGS) entry which is preliminary data.</text>
</comment>
<dbReference type="EMBL" id="JAWXYG010000002">
    <property type="protein sequence ID" value="KAK4280724.1"/>
    <property type="molecule type" value="Genomic_DNA"/>
</dbReference>
<protein>
    <submittedName>
        <fullName evidence="2">Uncharacterized protein</fullName>
    </submittedName>
</protein>
<proteinExistence type="predicted"/>